<protein>
    <submittedName>
        <fullName evidence="1">Uncharacterized protein</fullName>
    </submittedName>
</protein>
<reference evidence="1" key="1">
    <citation type="submission" date="2022-10" db="EMBL/GenBank/DDBJ databases">
        <title>Determination and structural analysis of whole genome sequence of Sarocladium strictum F4-1.</title>
        <authorList>
            <person name="Hu L."/>
            <person name="Jiang Y."/>
        </authorList>
    </citation>
    <scope>NUCLEOTIDE SEQUENCE</scope>
    <source>
        <strain evidence="1">F4-1</strain>
    </source>
</reference>
<accession>A0AA39GB27</accession>
<evidence type="ECO:0000313" key="1">
    <source>
        <dbReference type="EMBL" id="KAK0384038.1"/>
    </source>
</evidence>
<dbReference type="EMBL" id="JAPDFR010000008">
    <property type="protein sequence ID" value="KAK0384038.1"/>
    <property type="molecule type" value="Genomic_DNA"/>
</dbReference>
<sequence>MARGIVFQRDINTNDTERDESFPKVRIGEEFTVTVGVELPDEIVGPHYTVTRLEDDEAQIAGPTVLPYAKGSFTFRGLKLLSEPETINGQFAITFQMVSTWGDVSKCEIFIELWEHFRERRGPRVIF</sequence>
<name>A0AA39GB27_SARSR</name>
<dbReference type="Proteomes" id="UP001175261">
    <property type="component" value="Unassembled WGS sequence"/>
</dbReference>
<keyword evidence="2" id="KW-1185">Reference proteome</keyword>
<gene>
    <name evidence="1" type="ORF">NLU13_8127</name>
</gene>
<comment type="caution">
    <text evidence="1">The sequence shown here is derived from an EMBL/GenBank/DDBJ whole genome shotgun (WGS) entry which is preliminary data.</text>
</comment>
<organism evidence="1 2">
    <name type="scientific">Sarocladium strictum</name>
    <name type="common">Black bundle disease fungus</name>
    <name type="synonym">Acremonium strictum</name>
    <dbReference type="NCBI Taxonomy" id="5046"/>
    <lineage>
        <taxon>Eukaryota</taxon>
        <taxon>Fungi</taxon>
        <taxon>Dikarya</taxon>
        <taxon>Ascomycota</taxon>
        <taxon>Pezizomycotina</taxon>
        <taxon>Sordariomycetes</taxon>
        <taxon>Hypocreomycetidae</taxon>
        <taxon>Hypocreales</taxon>
        <taxon>Sarocladiaceae</taxon>
        <taxon>Sarocladium</taxon>
    </lineage>
</organism>
<proteinExistence type="predicted"/>
<evidence type="ECO:0000313" key="2">
    <source>
        <dbReference type="Proteomes" id="UP001175261"/>
    </source>
</evidence>
<dbReference type="AlphaFoldDB" id="A0AA39GB27"/>